<evidence type="ECO:0000313" key="2">
    <source>
        <dbReference type="Proteomes" id="UP000184693"/>
    </source>
</evidence>
<name>A0A1N6JZA0_9BURK</name>
<accession>A0A1N6JZA0</accession>
<organism evidence="1 2">
    <name type="scientific">Paraburkholderia phenazinium</name>
    <dbReference type="NCBI Taxonomy" id="60549"/>
    <lineage>
        <taxon>Bacteria</taxon>
        <taxon>Pseudomonadati</taxon>
        <taxon>Pseudomonadota</taxon>
        <taxon>Betaproteobacteria</taxon>
        <taxon>Burkholderiales</taxon>
        <taxon>Burkholderiaceae</taxon>
        <taxon>Paraburkholderia</taxon>
    </lineage>
</organism>
<dbReference type="Proteomes" id="UP000184693">
    <property type="component" value="Unassembled WGS sequence"/>
</dbReference>
<evidence type="ECO:0000313" key="1">
    <source>
        <dbReference type="EMBL" id="SIO49376.1"/>
    </source>
</evidence>
<protein>
    <submittedName>
        <fullName evidence="1">Uncharacterized protein</fullName>
    </submittedName>
</protein>
<dbReference type="EMBL" id="FSRM01000002">
    <property type="protein sequence ID" value="SIO49376.1"/>
    <property type="molecule type" value="Genomic_DNA"/>
</dbReference>
<sequence length="62" mass="6908">MIADQWRSERLAEKIALMHASHFGQASPFGITQLPVKVRCLKAEGIDDHFLATAALRFRLSG</sequence>
<proteinExistence type="predicted"/>
<gene>
    <name evidence="1" type="ORF">SAMN05444168_5451</name>
</gene>
<reference evidence="1 2" key="1">
    <citation type="submission" date="2016-11" db="EMBL/GenBank/DDBJ databases">
        <authorList>
            <person name="Jaros S."/>
            <person name="Januszkiewicz K."/>
            <person name="Wedrychowicz H."/>
        </authorList>
    </citation>
    <scope>NUCLEOTIDE SEQUENCE [LARGE SCALE GENOMIC DNA]</scope>
    <source>
        <strain evidence="1 2">GAS86</strain>
    </source>
</reference>
<dbReference type="AlphaFoldDB" id="A0A1N6JZA0"/>